<evidence type="ECO:0000256" key="7">
    <source>
        <dbReference type="SAM" id="Phobius"/>
    </source>
</evidence>
<keyword evidence="9" id="KW-1185">Reference proteome</keyword>
<feature type="transmembrane region" description="Helical" evidence="7">
    <location>
        <begin position="123"/>
        <end position="141"/>
    </location>
</feature>
<feature type="transmembrane region" description="Helical" evidence="7">
    <location>
        <begin position="44"/>
        <end position="63"/>
    </location>
</feature>
<reference evidence="8 9" key="1">
    <citation type="submission" date="2016-10" db="EMBL/GenBank/DDBJ databases">
        <title>Draft Genome sequence of Roseomonas sp. strain M3.</title>
        <authorList>
            <person name="Subhash Y."/>
            <person name="Lee S."/>
        </authorList>
    </citation>
    <scope>NUCLEOTIDE SEQUENCE [LARGE SCALE GENOMIC DNA]</scope>
    <source>
        <strain evidence="8 9">M3</strain>
    </source>
</reference>
<dbReference type="RefSeq" id="WP_076959499.1">
    <property type="nucleotide sequence ID" value="NZ_MLCO01000252.1"/>
</dbReference>
<dbReference type="GO" id="GO:0006605">
    <property type="term" value="P:protein targeting"/>
    <property type="evidence" value="ECO:0007669"/>
    <property type="project" value="InterPro"/>
</dbReference>
<keyword evidence="4 7" id="KW-0812">Transmembrane</keyword>
<comment type="subcellular location">
    <subcellularLocation>
        <location evidence="1">Cell membrane</location>
        <topology evidence="1">Multi-pass membrane protein</topology>
    </subcellularLocation>
</comment>
<gene>
    <name evidence="8" type="ORF">BKE38_22310</name>
</gene>
<evidence type="ECO:0000256" key="1">
    <source>
        <dbReference type="ARBA" id="ARBA00004651"/>
    </source>
</evidence>
<accession>A0A1V2GYV6</accession>
<keyword evidence="8" id="KW-0969">Cilium</keyword>
<protein>
    <submittedName>
        <fullName evidence="8">Flagellar biosynthesis protein</fullName>
    </submittedName>
</protein>
<keyword evidence="5 7" id="KW-1133">Transmembrane helix</keyword>
<dbReference type="InterPro" id="IPR002010">
    <property type="entry name" value="T3SS_IM_R"/>
</dbReference>
<name>A0A1V2GYV6_9PROT</name>
<dbReference type="GO" id="GO:0005886">
    <property type="term" value="C:plasma membrane"/>
    <property type="evidence" value="ECO:0007669"/>
    <property type="project" value="UniProtKB-SubCell"/>
</dbReference>
<feature type="transmembrane region" description="Helical" evidence="7">
    <location>
        <begin position="191"/>
        <end position="209"/>
    </location>
</feature>
<dbReference type="OrthoDB" id="9779817at2"/>
<dbReference type="PANTHER" id="PTHR30065:SF8">
    <property type="entry name" value="FLAGELLAR BIOSYNTHETIC PROTEIN FLIR"/>
    <property type="match status" value="1"/>
</dbReference>
<evidence type="ECO:0000256" key="5">
    <source>
        <dbReference type="ARBA" id="ARBA00022989"/>
    </source>
</evidence>
<feature type="transmembrane region" description="Helical" evidence="7">
    <location>
        <begin position="69"/>
        <end position="89"/>
    </location>
</feature>
<evidence type="ECO:0000313" key="9">
    <source>
        <dbReference type="Proteomes" id="UP000188879"/>
    </source>
</evidence>
<evidence type="ECO:0000256" key="2">
    <source>
        <dbReference type="ARBA" id="ARBA00009772"/>
    </source>
</evidence>
<keyword evidence="6 7" id="KW-0472">Membrane</keyword>
<organism evidence="8 9">
    <name type="scientific">Teichococcus deserti</name>
    <dbReference type="NCBI Taxonomy" id="1817963"/>
    <lineage>
        <taxon>Bacteria</taxon>
        <taxon>Pseudomonadati</taxon>
        <taxon>Pseudomonadota</taxon>
        <taxon>Alphaproteobacteria</taxon>
        <taxon>Acetobacterales</taxon>
        <taxon>Roseomonadaceae</taxon>
        <taxon>Roseomonas</taxon>
    </lineage>
</organism>
<keyword evidence="8" id="KW-0282">Flagellum</keyword>
<sequence length="253" mass="25918">MHASLALEPWLSAELYRWFLVFCRAASALMLLPGFGETQLPGRIRVIAALVVAFCLAPLAGPLQPVPGAIGMAGAIAVEVLAGSFLGALSRMLLSAVHIAGQIIGQSIGLSNAFAFGIGADNAAILGSVLYAAVLAAFFAVDGHHPGLRAILDSYRLVPLGEAPAAAPAARALTEAAATAFRLAMQLSMPFLILSVLFNAALAGINRALPAMPVFMIGAPAILMTGLYLLGVAAPTLLSEVLGAYSAAFVISR</sequence>
<evidence type="ECO:0000256" key="6">
    <source>
        <dbReference type="ARBA" id="ARBA00023136"/>
    </source>
</evidence>
<comment type="similarity">
    <text evidence="2">Belongs to the FliR/MopE/SpaR family.</text>
</comment>
<keyword evidence="8" id="KW-0966">Cell projection</keyword>
<dbReference type="Pfam" id="PF01311">
    <property type="entry name" value="Bac_export_1"/>
    <property type="match status" value="1"/>
</dbReference>
<feature type="transmembrane region" description="Helical" evidence="7">
    <location>
        <begin position="221"/>
        <end position="251"/>
    </location>
</feature>
<feature type="transmembrane region" description="Helical" evidence="7">
    <location>
        <begin position="15"/>
        <end position="32"/>
    </location>
</feature>
<dbReference type="AlphaFoldDB" id="A0A1V2GYV6"/>
<comment type="caution">
    <text evidence="8">The sequence shown here is derived from an EMBL/GenBank/DDBJ whole genome shotgun (WGS) entry which is preliminary data.</text>
</comment>
<evidence type="ECO:0000256" key="3">
    <source>
        <dbReference type="ARBA" id="ARBA00022475"/>
    </source>
</evidence>
<dbReference type="PRINTS" id="PR00953">
    <property type="entry name" value="TYPE3IMRPROT"/>
</dbReference>
<keyword evidence="3" id="KW-1003">Cell membrane</keyword>
<dbReference type="Proteomes" id="UP000188879">
    <property type="component" value="Unassembled WGS sequence"/>
</dbReference>
<dbReference type="EMBL" id="MLCO01000252">
    <property type="protein sequence ID" value="ONG48088.1"/>
    <property type="molecule type" value="Genomic_DNA"/>
</dbReference>
<evidence type="ECO:0000256" key="4">
    <source>
        <dbReference type="ARBA" id="ARBA00022692"/>
    </source>
</evidence>
<evidence type="ECO:0000313" key="8">
    <source>
        <dbReference type="EMBL" id="ONG48088.1"/>
    </source>
</evidence>
<proteinExistence type="inferred from homology"/>
<dbReference type="PANTHER" id="PTHR30065">
    <property type="entry name" value="FLAGELLAR BIOSYNTHETIC PROTEIN FLIR"/>
    <property type="match status" value="1"/>
</dbReference>